<dbReference type="Proteomes" id="UP000270230">
    <property type="component" value="Unassembled WGS sequence"/>
</dbReference>
<dbReference type="AlphaFoldDB" id="A0A3M7BDY0"/>
<sequence>MATMDEIREFADSLKADRLIRIKLGSNKDDEPFLISQRRMENASEYFRKALRQDSFKEGLNGQIDFPEDDHDSWASLKPDLLIKSWILGDKYGIPEFQDQAMLELLFYFERLYATKDIIKLGSELSPADSVLKRLIAEEAAMALGDERIGFEGLETAFGGNGMLRHFVLACDNYEADEEFYKRRFESLAADDRTSQDEEWNEEWRSPTWQNYMITNGSRPQWLFDTSDSGRWSD</sequence>
<reference evidence="1 2" key="1">
    <citation type="journal article" date="2018" name="BMC Genomics">
        <title>Genomic evidence for intraspecific hybridization in a clonal and extremely halotolerant yeast.</title>
        <authorList>
            <person name="Gostincar C."/>
            <person name="Stajich J.E."/>
            <person name="Zupancic J."/>
            <person name="Zalar P."/>
            <person name="Gunde-Cimerman N."/>
        </authorList>
    </citation>
    <scope>NUCLEOTIDE SEQUENCE [LARGE SCALE GENOMIC DNA]</scope>
    <source>
        <strain evidence="1 2">EXF-151</strain>
    </source>
</reference>
<gene>
    <name evidence="1" type="ORF">D0865_13198</name>
</gene>
<dbReference type="OrthoDB" id="194443at2759"/>
<dbReference type="EMBL" id="QWIN01001659">
    <property type="protein sequence ID" value="RMY38032.1"/>
    <property type="molecule type" value="Genomic_DNA"/>
</dbReference>
<protein>
    <submittedName>
        <fullName evidence="1">Uncharacterized protein</fullName>
    </submittedName>
</protein>
<accession>A0A3M7BDY0</accession>
<proteinExistence type="predicted"/>
<comment type="caution">
    <text evidence="1">The sequence shown here is derived from an EMBL/GenBank/DDBJ whole genome shotgun (WGS) entry which is preliminary data.</text>
</comment>
<evidence type="ECO:0000313" key="2">
    <source>
        <dbReference type="Proteomes" id="UP000270230"/>
    </source>
</evidence>
<name>A0A3M7BDY0_HORWE</name>
<evidence type="ECO:0000313" key="1">
    <source>
        <dbReference type="EMBL" id="RMY38032.1"/>
    </source>
</evidence>
<organism evidence="1 2">
    <name type="scientific">Hortaea werneckii</name>
    <name type="common">Black yeast</name>
    <name type="synonym">Cladosporium werneckii</name>
    <dbReference type="NCBI Taxonomy" id="91943"/>
    <lineage>
        <taxon>Eukaryota</taxon>
        <taxon>Fungi</taxon>
        <taxon>Dikarya</taxon>
        <taxon>Ascomycota</taxon>
        <taxon>Pezizomycotina</taxon>
        <taxon>Dothideomycetes</taxon>
        <taxon>Dothideomycetidae</taxon>
        <taxon>Mycosphaerellales</taxon>
        <taxon>Teratosphaeriaceae</taxon>
        <taxon>Hortaea</taxon>
    </lineage>
</organism>